<gene>
    <name evidence="2" type="ORF">SAMN04488058_1199</name>
</gene>
<keyword evidence="3" id="KW-1185">Reference proteome</keyword>
<evidence type="ECO:0000256" key="1">
    <source>
        <dbReference type="SAM" id="MobiDB-lite"/>
    </source>
</evidence>
<feature type="region of interest" description="Disordered" evidence="1">
    <location>
        <begin position="105"/>
        <end position="131"/>
    </location>
</feature>
<proteinExistence type="predicted"/>
<dbReference type="EMBL" id="FNZA01000019">
    <property type="protein sequence ID" value="SEJ79473.1"/>
    <property type="molecule type" value="Genomic_DNA"/>
</dbReference>
<name>A0A1H7BP21_9DEIO</name>
<dbReference type="AlphaFoldDB" id="A0A1H7BP21"/>
<organism evidence="2 3">
    <name type="scientific">Deinococcus reticulitermitis</name>
    <dbReference type="NCBI Taxonomy" id="856736"/>
    <lineage>
        <taxon>Bacteria</taxon>
        <taxon>Thermotogati</taxon>
        <taxon>Deinococcota</taxon>
        <taxon>Deinococci</taxon>
        <taxon>Deinococcales</taxon>
        <taxon>Deinococcaceae</taxon>
        <taxon>Deinococcus</taxon>
    </lineage>
</organism>
<dbReference type="Pfam" id="PF05973">
    <property type="entry name" value="Gp49"/>
    <property type="match status" value="1"/>
</dbReference>
<evidence type="ECO:0000313" key="2">
    <source>
        <dbReference type="EMBL" id="SEJ79473.1"/>
    </source>
</evidence>
<reference evidence="3" key="1">
    <citation type="submission" date="2016-10" db="EMBL/GenBank/DDBJ databases">
        <authorList>
            <person name="Varghese N."/>
            <person name="Submissions S."/>
        </authorList>
    </citation>
    <scope>NUCLEOTIDE SEQUENCE [LARGE SCALE GENOMIC DNA]</scope>
    <source>
        <strain evidence="3">CGMCC 1.10218</strain>
    </source>
</reference>
<dbReference type="Proteomes" id="UP000199223">
    <property type="component" value="Unassembled WGS sequence"/>
</dbReference>
<dbReference type="STRING" id="856736.SAMN04488058_1199"/>
<protein>
    <submittedName>
        <fullName evidence="2">Phage-related protein</fullName>
    </submittedName>
</protein>
<evidence type="ECO:0000313" key="3">
    <source>
        <dbReference type="Proteomes" id="UP000199223"/>
    </source>
</evidence>
<sequence length="131" mass="14846">MSDRELLWVGSSKQALLDMPEEVRREFGFVLRAVQQGQEHPSIKTWTGAAGVYEIRVNDPDSTYRTVYVANLPDAIYVLHAFQKKSMKGIKTSQRDKDMVRDGLGAARDHSRQVMAARATQAAPKRKEKKK</sequence>
<dbReference type="RefSeq" id="WP_218142887.1">
    <property type="nucleotide sequence ID" value="NZ_FNZA01000019.1"/>
</dbReference>
<accession>A0A1H7BP21</accession>
<dbReference type="InterPro" id="IPR009241">
    <property type="entry name" value="HigB-like"/>
</dbReference>